<dbReference type="InterPro" id="IPR026881">
    <property type="entry name" value="WYL_dom"/>
</dbReference>
<evidence type="ECO:0000313" key="3">
    <source>
        <dbReference type="EMBL" id="GAA4026362.1"/>
    </source>
</evidence>
<dbReference type="Pfam" id="PF13280">
    <property type="entry name" value="WYL"/>
    <property type="match status" value="1"/>
</dbReference>
<gene>
    <name evidence="3" type="ORF">GCM10022386_07210</name>
</gene>
<dbReference type="InterPro" id="IPR051534">
    <property type="entry name" value="CBASS_pafABC_assoc_protein"/>
</dbReference>
<evidence type="ECO:0000259" key="1">
    <source>
        <dbReference type="Pfam" id="PF13280"/>
    </source>
</evidence>
<keyword evidence="4" id="KW-1185">Reference proteome</keyword>
<dbReference type="PANTHER" id="PTHR34580">
    <property type="match status" value="1"/>
</dbReference>
<feature type="domain" description="WCX" evidence="2">
    <location>
        <begin position="215"/>
        <end position="288"/>
    </location>
</feature>
<reference evidence="4" key="1">
    <citation type="journal article" date="2019" name="Int. J. Syst. Evol. Microbiol.">
        <title>The Global Catalogue of Microorganisms (GCM) 10K type strain sequencing project: providing services to taxonomists for standard genome sequencing and annotation.</title>
        <authorList>
            <consortium name="The Broad Institute Genomics Platform"/>
            <consortium name="The Broad Institute Genome Sequencing Center for Infectious Disease"/>
            <person name="Wu L."/>
            <person name="Ma J."/>
        </authorList>
    </citation>
    <scope>NUCLEOTIDE SEQUENCE [LARGE SCALE GENOMIC DNA]</scope>
    <source>
        <strain evidence="4">JCM 17064</strain>
    </source>
</reference>
<dbReference type="Proteomes" id="UP001500968">
    <property type="component" value="Unassembled WGS sequence"/>
</dbReference>
<dbReference type="RefSeq" id="WP_324691816.1">
    <property type="nucleotide sequence ID" value="NZ_BAABCR010000008.1"/>
</dbReference>
<evidence type="ECO:0000259" key="2">
    <source>
        <dbReference type="Pfam" id="PF25583"/>
    </source>
</evidence>
<protein>
    <submittedName>
        <fullName evidence="3">WYL domain-containing protein</fullName>
    </submittedName>
</protein>
<dbReference type="PROSITE" id="PS52050">
    <property type="entry name" value="WYL"/>
    <property type="match status" value="1"/>
</dbReference>
<dbReference type="Pfam" id="PF25583">
    <property type="entry name" value="WCX"/>
    <property type="match status" value="1"/>
</dbReference>
<evidence type="ECO:0000313" key="4">
    <source>
        <dbReference type="Proteomes" id="UP001500968"/>
    </source>
</evidence>
<name>A0ABP7THF4_9FLAO</name>
<proteinExistence type="predicted"/>
<feature type="domain" description="WYL" evidence="1">
    <location>
        <begin position="119"/>
        <end position="186"/>
    </location>
</feature>
<organism evidence="3 4">
    <name type="scientific">Flavobacterium cheonhonense</name>
    <dbReference type="NCBI Taxonomy" id="706185"/>
    <lineage>
        <taxon>Bacteria</taxon>
        <taxon>Pseudomonadati</taxon>
        <taxon>Bacteroidota</taxon>
        <taxon>Flavobacteriia</taxon>
        <taxon>Flavobacteriales</taxon>
        <taxon>Flavobacteriaceae</taxon>
        <taxon>Flavobacterium</taxon>
    </lineage>
</organism>
<comment type="caution">
    <text evidence="3">The sequence shown here is derived from an EMBL/GenBank/DDBJ whole genome shotgun (WGS) entry which is preliminary data.</text>
</comment>
<dbReference type="PANTHER" id="PTHR34580:SF9">
    <property type="entry name" value="SLL5097 PROTEIN"/>
    <property type="match status" value="1"/>
</dbReference>
<dbReference type="InterPro" id="IPR057727">
    <property type="entry name" value="WCX_dom"/>
</dbReference>
<sequence>MAKRDFIQRYILIINRLKSRAATFEELQDYLQRQQQITGDKLEMSQRTLQRDLNEIRSLFEIDIQYNRREGVYEIVESITEKPIERIIESYEIISALNYSEKVSQRLYLEQRKNQGTEHLHGLLYAIENRFEISFTHQSYWKEEQELRTVHTVAIKESQNRWYLICYDVTKKEIRNFALDRILTLKITDKKFTAIPFDVSKYYQHAFGVETYEPAQKIVLQFTAFQAKYITSLPLHASQELISENEEHCEFAYFMHPTNDFVMEILKYGEEVMVVSPESLKQTVKQRILNTAVLYQ</sequence>
<accession>A0ABP7THF4</accession>
<dbReference type="EMBL" id="BAABCR010000008">
    <property type="protein sequence ID" value="GAA4026362.1"/>
    <property type="molecule type" value="Genomic_DNA"/>
</dbReference>